<feature type="region of interest" description="Disordered" evidence="1">
    <location>
        <begin position="319"/>
        <end position="342"/>
    </location>
</feature>
<sequence length="724" mass="79590">MADTQHSNNTIEENRSTDGETETGGGKSTFEITCIVNTRPSDVGEDSADDLDESHTEDISRVTDVDVENETPSYSEDTSYSKEDVFFNTSTALSTAPVIPTSSQYGLAIVPPDNPSGVLKTSELHVVPDTVLNLVGVKHSEVVENTHGPRNERFKVVKIESTEPFKRGRWVCMDYLDHSMPPQPPVVPNKSVDNLDNFSVNSQNQPGCDSNHSINDTGAVMYVDDRNNIISSEPPYNPSMMNSEQPQVITSNSNNISPGQTIQFTQPVTQVPQQQQHAQSLSQIPVQQLVSNNQQPQSLQPQQIQQVLNNYQVPMQVSPNQQQYQQNSNPQPQPIQHQPVSQNIQTVPQAQTILMTQSIPQQQQSMQTNPPSSQSSQQNLQPSPNTIHQSSPQPQPPPTNQSQPSTQQQQQQQQKFPQIQRSKSIKFVKNKFNNSGNSRPPMPGLNPIEKCPTVEIISSPEISLYNIPADSNGGNSKRMRMSPSLEITPDVSISKTFLPKMKSISSSIPISQSNLPPTSSTSVSITSSTPNTSQPNLVFLLPPVSLYGSGNSNQVTFSQSNMQGSFDPRRQNFINSRMPNTNTTRVSKAGTPMLISQVRSLAPSMQNNSNIRPRRNSNELRFPPILPTPTSGELLLAAFPTLVNNNITVRGPNPNPMQGTTPNQTPVSYSGPIPNHMIFPQVSSSPRASFTPQVLARSIAKNIRSLLKTRPDLQTNFHGNKGEP</sequence>
<feature type="region of interest" description="Disordered" evidence="1">
    <location>
        <begin position="1"/>
        <end position="59"/>
    </location>
</feature>
<evidence type="ECO:0000256" key="1">
    <source>
        <dbReference type="SAM" id="MobiDB-lite"/>
    </source>
</evidence>
<protein>
    <submittedName>
        <fullName evidence="2">Protein bunched, class 2/F/G isoform</fullName>
    </submittedName>
</protein>
<feature type="compositionally biased region" description="Low complexity" evidence="1">
    <location>
        <begin position="508"/>
        <end position="533"/>
    </location>
</feature>
<feature type="compositionally biased region" description="Polar residues" evidence="1">
    <location>
        <begin position="1"/>
        <end position="11"/>
    </location>
</feature>
<feature type="compositionally biased region" description="Acidic residues" evidence="1">
    <location>
        <begin position="43"/>
        <end position="52"/>
    </location>
</feature>
<feature type="compositionally biased region" description="Low complexity" evidence="1">
    <location>
        <begin position="359"/>
        <end position="392"/>
    </location>
</feature>
<dbReference type="PANTHER" id="PTHR46745:SF1">
    <property type="entry name" value="TSC22 DOMAIN FAMILY PROTEIN 1"/>
    <property type="match status" value="1"/>
</dbReference>
<dbReference type="GO" id="GO:0008284">
    <property type="term" value="P:positive regulation of cell population proliferation"/>
    <property type="evidence" value="ECO:0007669"/>
    <property type="project" value="TreeGrafter"/>
</dbReference>
<dbReference type="GO" id="GO:0005829">
    <property type="term" value="C:cytosol"/>
    <property type="evidence" value="ECO:0007669"/>
    <property type="project" value="TreeGrafter"/>
</dbReference>
<feature type="region of interest" description="Disordered" evidence="1">
    <location>
        <begin position="508"/>
        <end position="534"/>
    </location>
</feature>
<feature type="compositionally biased region" description="Low complexity" evidence="1">
    <location>
        <begin position="400"/>
        <end position="420"/>
    </location>
</feature>
<evidence type="ECO:0000313" key="2">
    <source>
        <dbReference type="EMBL" id="CAG6726078.1"/>
    </source>
</evidence>
<reference evidence="2" key="1">
    <citation type="submission" date="2021-05" db="EMBL/GenBank/DDBJ databases">
        <authorList>
            <person name="Alioto T."/>
            <person name="Alioto T."/>
            <person name="Gomez Garrido J."/>
        </authorList>
    </citation>
    <scope>NUCLEOTIDE SEQUENCE</scope>
</reference>
<feature type="region of interest" description="Disordered" evidence="1">
    <location>
        <begin position="228"/>
        <end position="260"/>
    </location>
</feature>
<accession>A0A8D8YCD6</accession>
<dbReference type="GO" id="GO:0005634">
    <property type="term" value="C:nucleus"/>
    <property type="evidence" value="ECO:0007669"/>
    <property type="project" value="TreeGrafter"/>
</dbReference>
<dbReference type="AlphaFoldDB" id="A0A8D8YCD6"/>
<organism evidence="2">
    <name type="scientific">Cacopsylla melanoneura</name>
    <dbReference type="NCBI Taxonomy" id="428564"/>
    <lineage>
        <taxon>Eukaryota</taxon>
        <taxon>Metazoa</taxon>
        <taxon>Ecdysozoa</taxon>
        <taxon>Arthropoda</taxon>
        <taxon>Hexapoda</taxon>
        <taxon>Insecta</taxon>
        <taxon>Pterygota</taxon>
        <taxon>Neoptera</taxon>
        <taxon>Paraneoptera</taxon>
        <taxon>Hemiptera</taxon>
        <taxon>Sternorrhyncha</taxon>
        <taxon>Psylloidea</taxon>
        <taxon>Psyllidae</taxon>
        <taxon>Psyllinae</taxon>
        <taxon>Cacopsylla</taxon>
    </lineage>
</organism>
<name>A0A8D8YCD6_9HEMI</name>
<feature type="compositionally biased region" description="Polar residues" evidence="1">
    <location>
        <begin position="239"/>
        <end position="259"/>
    </location>
</feature>
<dbReference type="GO" id="GO:0043066">
    <property type="term" value="P:negative regulation of apoptotic process"/>
    <property type="evidence" value="ECO:0007669"/>
    <property type="project" value="TreeGrafter"/>
</dbReference>
<dbReference type="EMBL" id="HBUF01370869">
    <property type="protein sequence ID" value="CAG6726078.1"/>
    <property type="molecule type" value="Transcribed_RNA"/>
</dbReference>
<dbReference type="PANTHER" id="PTHR46745">
    <property type="entry name" value="TSC22 DOMAIN FAMILY PROTEIN 1"/>
    <property type="match status" value="1"/>
</dbReference>
<feature type="region of interest" description="Disordered" evidence="1">
    <location>
        <begin position="359"/>
        <end position="424"/>
    </location>
</feature>
<proteinExistence type="predicted"/>